<gene>
    <name evidence="10" type="ORF">PanWU01x14_050400</name>
</gene>
<keyword evidence="5" id="KW-0067">ATP-binding</keyword>
<dbReference type="SUPFAM" id="SSF52058">
    <property type="entry name" value="L domain-like"/>
    <property type="match status" value="1"/>
</dbReference>
<evidence type="ECO:0000313" key="10">
    <source>
        <dbReference type="EMBL" id="PON74208.1"/>
    </source>
</evidence>
<dbReference type="Pfam" id="PF25019">
    <property type="entry name" value="LRR_R13L1-DRL21"/>
    <property type="match status" value="1"/>
</dbReference>
<dbReference type="FunFam" id="3.40.50.300:FF:001091">
    <property type="entry name" value="Probable disease resistance protein At1g61300"/>
    <property type="match status" value="1"/>
</dbReference>
<protein>
    <submittedName>
        <fullName evidence="10">NB-ARC domain, LRR domain containing protein</fullName>
    </submittedName>
</protein>
<evidence type="ECO:0000256" key="5">
    <source>
        <dbReference type="ARBA" id="ARBA00022840"/>
    </source>
</evidence>
<name>A0A2P5DLQ6_PARAD</name>
<dbReference type="GO" id="GO:0051707">
    <property type="term" value="P:response to other organism"/>
    <property type="evidence" value="ECO:0007669"/>
    <property type="project" value="UniProtKB-ARBA"/>
</dbReference>
<dbReference type="PRINTS" id="PR00364">
    <property type="entry name" value="DISEASERSIST"/>
</dbReference>
<feature type="domain" description="Disease resistance N-terminal" evidence="7">
    <location>
        <begin position="11"/>
        <end position="101"/>
    </location>
</feature>
<dbReference type="InterPro" id="IPR036388">
    <property type="entry name" value="WH-like_DNA-bd_sf"/>
</dbReference>
<keyword evidence="1" id="KW-0433">Leucine-rich repeat</keyword>
<evidence type="ECO:0000259" key="6">
    <source>
        <dbReference type="Pfam" id="PF00931"/>
    </source>
</evidence>
<dbReference type="OrthoDB" id="37484at2759"/>
<accession>A0A2P5DLQ6</accession>
<evidence type="ECO:0000313" key="11">
    <source>
        <dbReference type="Proteomes" id="UP000237105"/>
    </source>
</evidence>
<dbReference type="Proteomes" id="UP000237105">
    <property type="component" value="Unassembled WGS sequence"/>
</dbReference>
<dbReference type="Gene3D" id="1.10.10.10">
    <property type="entry name" value="Winged helix-like DNA-binding domain superfamily/Winged helix DNA-binding domain"/>
    <property type="match status" value="1"/>
</dbReference>
<feature type="domain" description="R13L1/DRL21-like LRR repeat region" evidence="9">
    <location>
        <begin position="682"/>
        <end position="806"/>
    </location>
</feature>
<keyword evidence="3" id="KW-0547">Nucleotide-binding</keyword>
<evidence type="ECO:0000259" key="8">
    <source>
        <dbReference type="Pfam" id="PF23559"/>
    </source>
</evidence>
<keyword evidence="11" id="KW-1185">Reference proteome</keyword>
<dbReference type="AlphaFoldDB" id="A0A2P5DLQ6"/>
<evidence type="ECO:0000259" key="9">
    <source>
        <dbReference type="Pfam" id="PF25019"/>
    </source>
</evidence>
<dbReference type="FunFam" id="1.10.10.10:FF:000322">
    <property type="entry name" value="Probable disease resistance protein At1g63360"/>
    <property type="match status" value="1"/>
</dbReference>
<dbReference type="PANTHER" id="PTHR36766:SF40">
    <property type="entry name" value="DISEASE RESISTANCE PROTEIN RGA3"/>
    <property type="match status" value="1"/>
</dbReference>
<dbReference type="PANTHER" id="PTHR36766">
    <property type="entry name" value="PLANT BROAD-SPECTRUM MILDEW RESISTANCE PROTEIN RPW8"/>
    <property type="match status" value="1"/>
</dbReference>
<comment type="caution">
    <text evidence="10">The sequence shown here is derived from an EMBL/GenBank/DDBJ whole genome shotgun (WGS) entry which is preliminary data.</text>
</comment>
<evidence type="ECO:0000256" key="2">
    <source>
        <dbReference type="ARBA" id="ARBA00022737"/>
    </source>
</evidence>
<dbReference type="InterPro" id="IPR032675">
    <property type="entry name" value="LRR_dom_sf"/>
</dbReference>
<dbReference type="Pfam" id="PF23559">
    <property type="entry name" value="WHD_DRP"/>
    <property type="match status" value="1"/>
</dbReference>
<proteinExistence type="predicted"/>
<evidence type="ECO:0000256" key="3">
    <source>
        <dbReference type="ARBA" id="ARBA00022741"/>
    </source>
</evidence>
<dbReference type="EMBL" id="JXTB01000029">
    <property type="protein sequence ID" value="PON74208.1"/>
    <property type="molecule type" value="Genomic_DNA"/>
</dbReference>
<dbReference type="GO" id="GO:0043531">
    <property type="term" value="F:ADP binding"/>
    <property type="evidence" value="ECO:0007669"/>
    <property type="project" value="InterPro"/>
</dbReference>
<dbReference type="Gene3D" id="3.40.50.300">
    <property type="entry name" value="P-loop containing nucleotide triphosphate hydrolases"/>
    <property type="match status" value="1"/>
</dbReference>
<feature type="domain" description="NB-ARC" evidence="6">
    <location>
        <begin position="178"/>
        <end position="346"/>
    </location>
</feature>
<sequence length="1026" mass="117013">MAVAVVGGALLSAFVNVLFERLASREVLDLFRGKESIVKLLEDLKTTLNSAALLLDDAEEKLIKDRRVKKWLDDLKDTVYAADDLVYKIDTEALRKERGGESQSSLASKVLMKLNPTLFTAFDKKIKPEIEEILGKLKLLLEPNNNPGLKIVENKKLPERTPAPRVEESDVYGRKDEKKAIIELLQSHDVSNKNLSVIPIVGMGGIGKTTLAQLVYNDERVSTMFQTKAWVTVGDGEIDCLKVMRRVIEQVTKSKKWITKEQYVLQEELIKTLKEKKFLLVLDDVWDEDPHKWDVLKSSFKSGLHGSTILLTTRSTNVASIMKTGSIHQLAQLSDDDGWGLFAKHALIDVGYSDLERIGRQIVRKCNGLPLAIKSLAGLLRGKQNKEEWDYILNIDIWELYERKSIGILPALWLSYHYLPSHLKPCFAYCATFPKDYKFIKEEMIALWMAEGFLHNDSRKRSMEEVGEEYFQDLTSRSFFQPANKYIWSNFSMHDLMHDLAIFVSGEFCFEMDDTKVFNCASRCRHFSYRGKTYDPIKFEGLFNAKGLRTLFIRSTKLQMEHLLCALVHTGGCLRVLSLYGSNITKLPDSIGDLMYLKYLNLSHTEIEEIPSTVCNLYNLQTLNLWNCSKLTQLPTNIGNLINLRYLHIPFFVKETPIQIGKLKSLQTLNKFVVGKNSECGIKLLKDLQDLHGTLTIKGLENAVDVNDVLEAELKNKKFLTELNLNFDGSHGFDDSQKKRQILDALKPHANLKSLHIEHYKGTSFPDWVKDQLYSNLVEVSLYSCENCCLLPSLGQLPSLKSLEIWGFPGVVNIGLEFYYSSDVGSLKPFRSLKTLQFRRMSNLQEWSFIQGEVEDGVFPCLRELTLINCPRLKVSLPDFLPSLRKLHIEECESLLPLVPRAQQMDVAFPCLGILDISDCQGQGNLLKGGLPRSLKEIRIRHCYNLEALDKEAFQHLTSLDKLIISLCDKLRCLPSALSTSLSYLYIQDCPLLTPRVQREIGEDWPIIHNILNLDIDGYWRRAHNC</sequence>
<dbReference type="InterPro" id="IPR058922">
    <property type="entry name" value="WHD_DRP"/>
</dbReference>
<organism evidence="10 11">
    <name type="scientific">Parasponia andersonii</name>
    <name type="common">Sponia andersonii</name>
    <dbReference type="NCBI Taxonomy" id="3476"/>
    <lineage>
        <taxon>Eukaryota</taxon>
        <taxon>Viridiplantae</taxon>
        <taxon>Streptophyta</taxon>
        <taxon>Embryophyta</taxon>
        <taxon>Tracheophyta</taxon>
        <taxon>Spermatophyta</taxon>
        <taxon>Magnoliopsida</taxon>
        <taxon>eudicotyledons</taxon>
        <taxon>Gunneridae</taxon>
        <taxon>Pentapetalae</taxon>
        <taxon>rosids</taxon>
        <taxon>fabids</taxon>
        <taxon>Rosales</taxon>
        <taxon>Cannabaceae</taxon>
        <taxon>Parasponia</taxon>
    </lineage>
</organism>
<evidence type="ECO:0000259" key="7">
    <source>
        <dbReference type="Pfam" id="PF18052"/>
    </source>
</evidence>
<dbReference type="GO" id="GO:0006952">
    <property type="term" value="P:defense response"/>
    <property type="evidence" value="ECO:0007669"/>
    <property type="project" value="UniProtKB-KW"/>
</dbReference>
<reference evidence="11" key="1">
    <citation type="submission" date="2016-06" db="EMBL/GenBank/DDBJ databases">
        <title>Parallel loss of symbiosis genes in relatives of nitrogen-fixing non-legume Parasponia.</title>
        <authorList>
            <person name="Van Velzen R."/>
            <person name="Holmer R."/>
            <person name="Bu F."/>
            <person name="Rutten L."/>
            <person name="Van Zeijl A."/>
            <person name="Liu W."/>
            <person name="Santuari L."/>
            <person name="Cao Q."/>
            <person name="Sharma T."/>
            <person name="Shen D."/>
            <person name="Roswanjaya Y."/>
            <person name="Wardhani T."/>
            <person name="Kalhor M.S."/>
            <person name="Jansen J."/>
            <person name="Van den Hoogen J."/>
            <person name="Gungor B."/>
            <person name="Hartog M."/>
            <person name="Hontelez J."/>
            <person name="Verver J."/>
            <person name="Yang W.-C."/>
            <person name="Schijlen E."/>
            <person name="Repin R."/>
            <person name="Schilthuizen M."/>
            <person name="Schranz E."/>
            <person name="Heidstra R."/>
            <person name="Miyata K."/>
            <person name="Fedorova E."/>
            <person name="Kohlen W."/>
            <person name="Bisseling T."/>
            <person name="Smit S."/>
            <person name="Geurts R."/>
        </authorList>
    </citation>
    <scope>NUCLEOTIDE SEQUENCE [LARGE SCALE GENOMIC DNA]</scope>
    <source>
        <strain evidence="11">cv. WU1-14</strain>
    </source>
</reference>
<dbReference type="InterPro" id="IPR056789">
    <property type="entry name" value="LRR_R13L1-DRL21"/>
</dbReference>
<feature type="domain" description="Disease resistance protein winged helix" evidence="8">
    <location>
        <begin position="433"/>
        <end position="501"/>
    </location>
</feature>
<dbReference type="GO" id="GO:0005524">
    <property type="term" value="F:ATP binding"/>
    <property type="evidence" value="ECO:0007669"/>
    <property type="project" value="UniProtKB-KW"/>
</dbReference>
<evidence type="ECO:0000256" key="4">
    <source>
        <dbReference type="ARBA" id="ARBA00022821"/>
    </source>
</evidence>
<keyword evidence="2" id="KW-0677">Repeat</keyword>
<evidence type="ECO:0000256" key="1">
    <source>
        <dbReference type="ARBA" id="ARBA00022614"/>
    </source>
</evidence>
<dbReference type="InterPro" id="IPR027417">
    <property type="entry name" value="P-loop_NTPase"/>
</dbReference>
<dbReference type="Gene3D" id="3.80.10.10">
    <property type="entry name" value="Ribonuclease Inhibitor"/>
    <property type="match status" value="2"/>
</dbReference>
<dbReference type="Gene3D" id="1.10.8.430">
    <property type="entry name" value="Helical domain of apoptotic protease-activating factors"/>
    <property type="match status" value="1"/>
</dbReference>
<dbReference type="InterPro" id="IPR002182">
    <property type="entry name" value="NB-ARC"/>
</dbReference>
<dbReference type="Pfam" id="PF18052">
    <property type="entry name" value="Rx_N"/>
    <property type="match status" value="1"/>
</dbReference>
<dbReference type="SUPFAM" id="SSF52540">
    <property type="entry name" value="P-loop containing nucleoside triphosphate hydrolases"/>
    <property type="match status" value="1"/>
</dbReference>
<dbReference type="InterPro" id="IPR042197">
    <property type="entry name" value="Apaf_helical"/>
</dbReference>
<dbReference type="InterPro" id="IPR041118">
    <property type="entry name" value="Rx_N"/>
</dbReference>
<dbReference type="Pfam" id="PF00931">
    <property type="entry name" value="NB-ARC"/>
    <property type="match status" value="1"/>
</dbReference>
<keyword evidence="4" id="KW-0611">Plant defense</keyword>
<dbReference type="Gene3D" id="1.20.5.4130">
    <property type="match status" value="1"/>
</dbReference>